<dbReference type="GO" id="GO:0032259">
    <property type="term" value="P:methylation"/>
    <property type="evidence" value="ECO:0007669"/>
    <property type="project" value="UniProtKB-KW"/>
</dbReference>
<protein>
    <submittedName>
        <fullName evidence="1">Methyltransferase domain-containing protein</fullName>
    </submittedName>
</protein>
<name>A0A537KKR7_9BACT</name>
<dbReference type="Pfam" id="PF13489">
    <property type="entry name" value="Methyltransf_23"/>
    <property type="match status" value="1"/>
</dbReference>
<gene>
    <name evidence="1" type="ORF">E6H01_14060</name>
</gene>
<dbReference type="Gene3D" id="3.40.50.150">
    <property type="entry name" value="Vaccinia Virus protein VP39"/>
    <property type="match status" value="1"/>
</dbReference>
<accession>A0A537KKR7</accession>
<dbReference type="GO" id="GO:0008168">
    <property type="term" value="F:methyltransferase activity"/>
    <property type="evidence" value="ECO:0007669"/>
    <property type="project" value="UniProtKB-KW"/>
</dbReference>
<comment type="caution">
    <text evidence="1">The sequence shown here is derived from an EMBL/GenBank/DDBJ whole genome shotgun (WGS) entry which is preliminary data.</text>
</comment>
<dbReference type="AlphaFoldDB" id="A0A537KKR7"/>
<feature type="non-terminal residue" evidence="1">
    <location>
        <position position="189"/>
    </location>
</feature>
<keyword evidence="1" id="KW-0808">Transferase</keyword>
<dbReference type="Proteomes" id="UP000319353">
    <property type="component" value="Unassembled WGS sequence"/>
</dbReference>
<sequence length="189" mass="21374">MQNAAPEPVNKGYTADPDSPGYWWYDGLRIQAELETHQFTVGYARAHWAAETKVLDVATGQGALAKQLLDAGFRVSCTSWNDECRVPVPIYRLDLDHPFGPADVGRQRFPLVCCIEIIEHVENPAAFLRSCESPLDDDGRLVLSTPNVESAAARLQWLLRGRPRIFSGDEIRRNRHISMLWREGLEFLI</sequence>
<reference evidence="1 2" key="1">
    <citation type="journal article" date="2019" name="Nat. Microbiol.">
        <title>Mediterranean grassland soil C-N compound turnover is dependent on rainfall and depth, and is mediated by genomically divergent microorganisms.</title>
        <authorList>
            <person name="Diamond S."/>
            <person name="Andeer P.F."/>
            <person name="Li Z."/>
            <person name="Crits-Christoph A."/>
            <person name="Burstein D."/>
            <person name="Anantharaman K."/>
            <person name="Lane K.R."/>
            <person name="Thomas B.C."/>
            <person name="Pan C."/>
            <person name="Northen T.R."/>
            <person name="Banfield J.F."/>
        </authorList>
    </citation>
    <scope>NUCLEOTIDE SEQUENCE [LARGE SCALE GENOMIC DNA]</scope>
    <source>
        <strain evidence="1">NP_4</strain>
    </source>
</reference>
<proteinExistence type="predicted"/>
<evidence type="ECO:0000313" key="1">
    <source>
        <dbReference type="EMBL" id="TMI96086.1"/>
    </source>
</evidence>
<evidence type="ECO:0000313" key="2">
    <source>
        <dbReference type="Proteomes" id="UP000319353"/>
    </source>
</evidence>
<keyword evidence="1" id="KW-0489">Methyltransferase</keyword>
<organism evidence="1 2">
    <name type="scientific">Candidatus Segetimicrobium genomatis</name>
    <dbReference type="NCBI Taxonomy" id="2569760"/>
    <lineage>
        <taxon>Bacteria</taxon>
        <taxon>Bacillati</taxon>
        <taxon>Candidatus Sysuimicrobiota</taxon>
        <taxon>Candidatus Sysuimicrobiia</taxon>
        <taxon>Candidatus Sysuimicrobiales</taxon>
        <taxon>Candidatus Segetimicrobiaceae</taxon>
        <taxon>Candidatus Segetimicrobium</taxon>
    </lineage>
</organism>
<dbReference type="SUPFAM" id="SSF53335">
    <property type="entry name" value="S-adenosyl-L-methionine-dependent methyltransferases"/>
    <property type="match status" value="1"/>
</dbReference>
<dbReference type="InterPro" id="IPR029063">
    <property type="entry name" value="SAM-dependent_MTases_sf"/>
</dbReference>
<dbReference type="EMBL" id="VBAL01000267">
    <property type="protein sequence ID" value="TMI96086.1"/>
    <property type="molecule type" value="Genomic_DNA"/>
</dbReference>